<evidence type="ECO:0000256" key="2">
    <source>
        <dbReference type="ARBA" id="ARBA00013194"/>
    </source>
</evidence>
<gene>
    <name evidence="8" type="ORF">D9615_010684</name>
</gene>
<evidence type="ECO:0000259" key="7">
    <source>
        <dbReference type="PROSITE" id="PS50059"/>
    </source>
</evidence>
<evidence type="ECO:0000313" key="9">
    <source>
        <dbReference type="Proteomes" id="UP000565441"/>
    </source>
</evidence>
<feature type="domain" description="PPIase FKBP-type" evidence="7">
    <location>
        <begin position="243"/>
        <end position="334"/>
    </location>
</feature>
<evidence type="ECO:0000256" key="3">
    <source>
        <dbReference type="ARBA" id="ARBA00023110"/>
    </source>
</evidence>
<sequence length="335" mass="36167">MVHRSLIIAGNKQQAVTLAQPVTVINAALGVDLGNPFDRSTLLLSVDEEAVVICSLVPRVVEQYAMSITLRKGVEYVFRVNGPNLKVNETVTSFPLISVPPLPNATTHRGPSGSAKRKKPDNEEKPPTNFLNLSQPKRTFSTSTPPSNADGEDPQLNGDQMQDQKRAAIDLLGITLAQPATPYEATSPMSNKNPFRVKQEEIPQVLPVATEDLPFTSPAPSGSAAGIEVQDATVGKGRRVQLGDAIAFFYEVSVDGVELYQHRKGRAFEYVVGSGTLVDGFDDGIIGMMLEGHRIINLPNRSIMSRSNIEHKGLVKIIDTTSAGCFLAQVVAAKR</sequence>
<dbReference type="Pfam" id="PF00254">
    <property type="entry name" value="FKBP_C"/>
    <property type="match status" value="1"/>
</dbReference>
<reference evidence="8 9" key="1">
    <citation type="journal article" date="2020" name="ISME J.">
        <title>Uncovering the hidden diversity of litter-decomposition mechanisms in mushroom-forming fungi.</title>
        <authorList>
            <person name="Floudas D."/>
            <person name="Bentzer J."/>
            <person name="Ahren D."/>
            <person name="Johansson T."/>
            <person name="Persson P."/>
            <person name="Tunlid A."/>
        </authorList>
    </citation>
    <scope>NUCLEOTIDE SEQUENCE [LARGE SCALE GENOMIC DNA]</scope>
    <source>
        <strain evidence="8 9">CBS 661.87</strain>
    </source>
</reference>
<dbReference type="PROSITE" id="PS50059">
    <property type="entry name" value="FKBP_PPIASE"/>
    <property type="match status" value="1"/>
</dbReference>
<dbReference type="InterPro" id="IPR041232">
    <property type="entry name" value="NPL"/>
</dbReference>
<evidence type="ECO:0000256" key="1">
    <source>
        <dbReference type="ARBA" id="ARBA00000971"/>
    </source>
</evidence>
<dbReference type="OrthoDB" id="1902587at2759"/>
<dbReference type="SUPFAM" id="SSF54534">
    <property type="entry name" value="FKBP-like"/>
    <property type="match status" value="1"/>
</dbReference>
<organism evidence="8 9">
    <name type="scientific">Tricholomella constricta</name>
    <dbReference type="NCBI Taxonomy" id="117010"/>
    <lineage>
        <taxon>Eukaryota</taxon>
        <taxon>Fungi</taxon>
        <taxon>Dikarya</taxon>
        <taxon>Basidiomycota</taxon>
        <taxon>Agaricomycotina</taxon>
        <taxon>Agaricomycetes</taxon>
        <taxon>Agaricomycetidae</taxon>
        <taxon>Agaricales</taxon>
        <taxon>Tricholomatineae</taxon>
        <taxon>Lyophyllaceae</taxon>
        <taxon>Tricholomella</taxon>
    </lineage>
</organism>
<dbReference type="AlphaFoldDB" id="A0A8H5GM95"/>
<evidence type="ECO:0000256" key="6">
    <source>
        <dbReference type="SAM" id="MobiDB-lite"/>
    </source>
</evidence>
<dbReference type="Pfam" id="PF17800">
    <property type="entry name" value="NPL"/>
    <property type="match status" value="1"/>
</dbReference>
<comment type="catalytic activity">
    <reaction evidence="1 5">
        <text>[protein]-peptidylproline (omega=180) = [protein]-peptidylproline (omega=0)</text>
        <dbReference type="Rhea" id="RHEA:16237"/>
        <dbReference type="Rhea" id="RHEA-COMP:10747"/>
        <dbReference type="Rhea" id="RHEA-COMP:10748"/>
        <dbReference type="ChEBI" id="CHEBI:83833"/>
        <dbReference type="ChEBI" id="CHEBI:83834"/>
        <dbReference type="EC" id="5.2.1.8"/>
    </reaction>
</comment>
<keyword evidence="3 5" id="KW-0697">Rotamase</keyword>
<proteinExistence type="predicted"/>
<dbReference type="InterPro" id="IPR046357">
    <property type="entry name" value="PPIase_dom_sf"/>
</dbReference>
<evidence type="ECO:0000256" key="5">
    <source>
        <dbReference type="PROSITE-ProRule" id="PRU00277"/>
    </source>
</evidence>
<dbReference type="GO" id="GO:0003755">
    <property type="term" value="F:peptidyl-prolyl cis-trans isomerase activity"/>
    <property type="evidence" value="ECO:0007669"/>
    <property type="project" value="UniProtKB-KW"/>
</dbReference>
<dbReference type="Gene3D" id="3.10.50.40">
    <property type="match status" value="1"/>
</dbReference>
<dbReference type="EMBL" id="JAACJP010000070">
    <property type="protein sequence ID" value="KAF5367230.1"/>
    <property type="molecule type" value="Genomic_DNA"/>
</dbReference>
<evidence type="ECO:0000256" key="4">
    <source>
        <dbReference type="ARBA" id="ARBA00023235"/>
    </source>
</evidence>
<dbReference type="InterPro" id="IPR001179">
    <property type="entry name" value="PPIase_FKBP_dom"/>
</dbReference>
<name>A0A8H5GM95_9AGAR</name>
<comment type="caution">
    <text evidence="8">The sequence shown here is derived from an EMBL/GenBank/DDBJ whole genome shotgun (WGS) entry which is preliminary data.</text>
</comment>
<dbReference type="Gene3D" id="2.60.120.340">
    <property type="entry name" value="Nucleoplasmin core domain"/>
    <property type="match status" value="1"/>
</dbReference>
<dbReference type="PANTHER" id="PTHR43811">
    <property type="entry name" value="FKBP-TYPE PEPTIDYL-PROLYL CIS-TRANS ISOMERASE FKPA"/>
    <property type="match status" value="1"/>
</dbReference>
<evidence type="ECO:0000313" key="8">
    <source>
        <dbReference type="EMBL" id="KAF5367230.1"/>
    </source>
</evidence>
<dbReference type="EC" id="5.2.1.8" evidence="2 5"/>
<keyword evidence="9" id="KW-1185">Reference proteome</keyword>
<dbReference type="Proteomes" id="UP000565441">
    <property type="component" value="Unassembled WGS sequence"/>
</dbReference>
<feature type="compositionally biased region" description="Polar residues" evidence="6">
    <location>
        <begin position="129"/>
        <end position="147"/>
    </location>
</feature>
<dbReference type="PANTHER" id="PTHR43811:SF19">
    <property type="entry name" value="39 KDA FK506-BINDING NUCLEAR PROTEIN"/>
    <property type="match status" value="1"/>
</dbReference>
<keyword evidence="4 5" id="KW-0413">Isomerase</keyword>
<feature type="region of interest" description="Disordered" evidence="6">
    <location>
        <begin position="97"/>
        <end position="159"/>
    </location>
</feature>
<accession>A0A8H5GM95</accession>
<protein>
    <recommendedName>
        <fullName evidence="2 5">peptidylprolyl isomerase</fullName>
        <ecNumber evidence="2 5">5.2.1.8</ecNumber>
    </recommendedName>
</protein>